<name>A0AAV4RR40_9ARAC</name>
<evidence type="ECO:0008006" key="3">
    <source>
        <dbReference type="Google" id="ProtNLM"/>
    </source>
</evidence>
<comment type="caution">
    <text evidence="1">The sequence shown here is derived from an EMBL/GenBank/DDBJ whole genome shotgun (WGS) entry which is preliminary data.</text>
</comment>
<evidence type="ECO:0000313" key="1">
    <source>
        <dbReference type="EMBL" id="GIY22587.1"/>
    </source>
</evidence>
<reference evidence="1 2" key="1">
    <citation type="submission" date="2021-06" db="EMBL/GenBank/DDBJ databases">
        <title>Caerostris darwini draft genome.</title>
        <authorList>
            <person name="Kono N."/>
            <person name="Arakawa K."/>
        </authorList>
    </citation>
    <scope>NUCLEOTIDE SEQUENCE [LARGE SCALE GENOMIC DNA]</scope>
</reference>
<evidence type="ECO:0000313" key="2">
    <source>
        <dbReference type="Proteomes" id="UP001054837"/>
    </source>
</evidence>
<keyword evidence="2" id="KW-1185">Reference proteome</keyword>
<dbReference type="EMBL" id="BPLQ01006462">
    <property type="protein sequence ID" value="GIY22587.1"/>
    <property type="molecule type" value="Genomic_DNA"/>
</dbReference>
<dbReference type="AlphaFoldDB" id="A0AAV4RR40"/>
<gene>
    <name evidence="1" type="ORF">CDAR_407811</name>
</gene>
<accession>A0AAV4RR40</accession>
<proteinExistence type="predicted"/>
<dbReference type="Proteomes" id="UP001054837">
    <property type="component" value="Unassembled WGS sequence"/>
</dbReference>
<organism evidence="1 2">
    <name type="scientific">Caerostris darwini</name>
    <dbReference type="NCBI Taxonomy" id="1538125"/>
    <lineage>
        <taxon>Eukaryota</taxon>
        <taxon>Metazoa</taxon>
        <taxon>Ecdysozoa</taxon>
        <taxon>Arthropoda</taxon>
        <taxon>Chelicerata</taxon>
        <taxon>Arachnida</taxon>
        <taxon>Araneae</taxon>
        <taxon>Araneomorphae</taxon>
        <taxon>Entelegynae</taxon>
        <taxon>Araneoidea</taxon>
        <taxon>Araneidae</taxon>
        <taxon>Caerostris</taxon>
    </lineage>
</organism>
<sequence>MQYLSERQMSRTRLGPVGVSLIVETGDRFLFVIRNAIPLR</sequence>
<protein>
    <recommendedName>
        <fullName evidence="3">Ycf15</fullName>
    </recommendedName>
</protein>
<feature type="non-terminal residue" evidence="1">
    <location>
        <position position="40"/>
    </location>
</feature>